<organism evidence="1">
    <name type="scientific">marine sediment metagenome</name>
    <dbReference type="NCBI Taxonomy" id="412755"/>
    <lineage>
        <taxon>unclassified sequences</taxon>
        <taxon>metagenomes</taxon>
        <taxon>ecological metagenomes</taxon>
    </lineage>
</organism>
<dbReference type="EMBL" id="LAZR01000384">
    <property type="protein sequence ID" value="KKN71376.1"/>
    <property type="molecule type" value="Genomic_DNA"/>
</dbReference>
<protein>
    <recommendedName>
        <fullName evidence="2">Rubrerythrin diiron-binding domain-containing protein</fullName>
    </recommendedName>
</protein>
<comment type="caution">
    <text evidence="1">The sequence shown here is derived from an EMBL/GenBank/DDBJ whole genome shotgun (WGS) entry which is preliminary data.</text>
</comment>
<sequence>MLPSDMKKLLDEFNESVGLFYKMALDAKNTPEQIDMFLSRILSERAEEFREFIKVKFEEEQ</sequence>
<reference evidence="1" key="1">
    <citation type="journal article" date="2015" name="Nature">
        <title>Complex archaea that bridge the gap between prokaryotes and eukaryotes.</title>
        <authorList>
            <person name="Spang A."/>
            <person name="Saw J.H."/>
            <person name="Jorgensen S.L."/>
            <person name="Zaremba-Niedzwiedzka K."/>
            <person name="Martijn J."/>
            <person name="Lind A.E."/>
            <person name="van Eijk R."/>
            <person name="Schleper C."/>
            <person name="Guy L."/>
            <person name="Ettema T.J."/>
        </authorList>
    </citation>
    <scope>NUCLEOTIDE SEQUENCE</scope>
</reference>
<gene>
    <name evidence="1" type="ORF">LCGC14_0420980</name>
</gene>
<dbReference type="AlphaFoldDB" id="A0A0F9VCU0"/>
<accession>A0A0F9VCU0</accession>
<evidence type="ECO:0000313" key="1">
    <source>
        <dbReference type="EMBL" id="KKN71376.1"/>
    </source>
</evidence>
<evidence type="ECO:0008006" key="2">
    <source>
        <dbReference type="Google" id="ProtNLM"/>
    </source>
</evidence>
<name>A0A0F9VCU0_9ZZZZ</name>
<proteinExistence type="predicted"/>